<comment type="caution">
    <text evidence="2">The sequence shown here is derived from an EMBL/GenBank/DDBJ whole genome shotgun (WGS) entry which is preliminary data.</text>
</comment>
<gene>
    <name evidence="2" type="ORF">C489_05218</name>
</gene>
<feature type="compositionally biased region" description="Basic and acidic residues" evidence="1">
    <location>
        <begin position="84"/>
        <end position="95"/>
    </location>
</feature>
<name>L9Y6H0_9EURY</name>
<reference evidence="2 3" key="1">
    <citation type="journal article" date="2014" name="PLoS Genet.">
        <title>Phylogenetically driven sequencing of extremely halophilic archaea reveals strategies for static and dynamic osmo-response.</title>
        <authorList>
            <person name="Becker E.A."/>
            <person name="Seitzer P.M."/>
            <person name="Tritt A."/>
            <person name="Larsen D."/>
            <person name="Krusor M."/>
            <person name="Yao A.I."/>
            <person name="Wu D."/>
            <person name="Madern D."/>
            <person name="Eisen J.A."/>
            <person name="Darling A.E."/>
            <person name="Facciotti M.T."/>
        </authorList>
    </citation>
    <scope>NUCLEOTIDE SEQUENCE [LARGE SCALE GENOMIC DNA]</scope>
    <source>
        <strain evidence="2 3">JCM 10478</strain>
    </source>
</reference>
<evidence type="ECO:0000313" key="2">
    <source>
        <dbReference type="EMBL" id="ELY69327.1"/>
    </source>
</evidence>
<dbReference type="Proteomes" id="UP000011632">
    <property type="component" value="Unassembled WGS sequence"/>
</dbReference>
<feature type="compositionally biased region" description="Gly residues" evidence="1">
    <location>
        <begin position="37"/>
        <end position="46"/>
    </location>
</feature>
<protein>
    <submittedName>
        <fullName evidence="2">Uncharacterized protein</fullName>
    </submittedName>
</protein>
<evidence type="ECO:0000256" key="1">
    <source>
        <dbReference type="SAM" id="MobiDB-lite"/>
    </source>
</evidence>
<dbReference type="EMBL" id="AOID01000016">
    <property type="protein sequence ID" value="ELY69327.1"/>
    <property type="molecule type" value="Genomic_DNA"/>
</dbReference>
<feature type="region of interest" description="Disordered" evidence="1">
    <location>
        <begin position="22"/>
        <end position="95"/>
    </location>
</feature>
<sequence length="125" mass="13160">MVNKQDDEHAAFSELEDAYGRLYTAKDNGSEPATPDGGTGPGGNGSQSGSPSSGGAPEFPESDDGPNDPVPSASEPECPNCGSKDNESSDVYLDRNRDRLEDDHVRMLRKGDYVCLGCGGVFSDE</sequence>
<dbReference type="AlphaFoldDB" id="L9Y6H0"/>
<keyword evidence="3" id="KW-1185">Reference proteome</keyword>
<accession>L9Y6H0</accession>
<evidence type="ECO:0000313" key="3">
    <source>
        <dbReference type="Proteomes" id="UP000011632"/>
    </source>
</evidence>
<proteinExistence type="predicted"/>
<organism evidence="2 3">
    <name type="scientific">Natrinema versiforme JCM 10478</name>
    <dbReference type="NCBI Taxonomy" id="1227496"/>
    <lineage>
        <taxon>Archaea</taxon>
        <taxon>Methanobacteriati</taxon>
        <taxon>Methanobacteriota</taxon>
        <taxon>Stenosarchaea group</taxon>
        <taxon>Halobacteria</taxon>
        <taxon>Halobacteriales</taxon>
        <taxon>Natrialbaceae</taxon>
        <taxon>Natrinema</taxon>
    </lineage>
</organism>
<dbReference type="STRING" id="1227496.C489_05218"/>
<feature type="compositionally biased region" description="Low complexity" evidence="1">
    <location>
        <begin position="47"/>
        <end position="59"/>
    </location>
</feature>